<organism evidence="1 2">
    <name type="scientific">Electrophorus voltai</name>
    <dbReference type="NCBI Taxonomy" id="2609070"/>
    <lineage>
        <taxon>Eukaryota</taxon>
        <taxon>Metazoa</taxon>
        <taxon>Chordata</taxon>
        <taxon>Craniata</taxon>
        <taxon>Vertebrata</taxon>
        <taxon>Euteleostomi</taxon>
        <taxon>Actinopterygii</taxon>
        <taxon>Neopterygii</taxon>
        <taxon>Teleostei</taxon>
        <taxon>Ostariophysi</taxon>
        <taxon>Gymnotiformes</taxon>
        <taxon>Gymnotoidei</taxon>
        <taxon>Gymnotidae</taxon>
        <taxon>Electrophorus</taxon>
    </lineage>
</organism>
<dbReference type="AlphaFoldDB" id="A0AAD8YU60"/>
<dbReference type="Proteomes" id="UP001239994">
    <property type="component" value="Unassembled WGS sequence"/>
</dbReference>
<proteinExistence type="predicted"/>
<dbReference type="EMBL" id="JAROKS010000024">
    <property type="protein sequence ID" value="KAK1786801.1"/>
    <property type="molecule type" value="Genomic_DNA"/>
</dbReference>
<gene>
    <name evidence="1" type="ORF">P4O66_017193</name>
</gene>
<evidence type="ECO:0000313" key="2">
    <source>
        <dbReference type="Proteomes" id="UP001239994"/>
    </source>
</evidence>
<sequence length="141" mass="15031">MVLDHRLDKASVSFTAFGDLDFLRKGVDILLESRGPKAGMSLEECLGSVEVGDLLLASYAEVNLHLPRLQKMFVRLSGAPYLSCQGAGVCDFNPCQLGVHQVSPNCQSLSVGLSGGTIAVSMVGTAHLWRTHLTACLVSLD</sequence>
<accession>A0AAD8YU60</accession>
<keyword evidence="2" id="KW-1185">Reference proteome</keyword>
<feature type="non-terminal residue" evidence="1">
    <location>
        <position position="1"/>
    </location>
</feature>
<comment type="caution">
    <text evidence="1">The sequence shown here is derived from an EMBL/GenBank/DDBJ whole genome shotgun (WGS) entry which is preliminary data.</text>
</comment>
<evidence type="ECO:0000313" key="1">
    <source>
        <dbReference type="EMBL" id="KAK1786801.1"/>
    </source>
</evidence>
<reference evidence="1" key="1">
    <citation type="submission" date="2023-03" db="EMBL/GenBank/DDBJ databases">
        <title>Electrophorus voltai genome.</title>
        <authorList>
            <person name="Bian C."/>
        </authorList>
    </citation>
    <scope>NUCLEOTIDE SEQUENCE</scope>
    <source>
        <strain evidence="1">CB-2022</strain>
        <tissue evidence="1">Muscle</tissue>
    </source>
</reference>
<protein>
    <submittedName>
        <fullName evidence="1">Uncharacterized protein</fullName>
    </submittedName>
</protein>
<name>A0AAD8YU60_9TELE</name>